<gene>
    <name evidence="2" type="ORF">CLV98_1294</name>
</gene>
<organism evidence="2 3">
    <name type="scientific">Dyadobacter jejuensis</name>
    <dbReference type="NCBI Taxonomy" id="1082580"/>
    <lineage>
        <taxon>Bacteria</taxon>
        <taxon>Pseudomonadati</taxon>
        <taxon>Bacteroidota</taxon>
        <taxon>Cytophagia</taxon>
        <taxon>Cytophagales</taxon>
        <taxon>Spirosomataceae</taxon>
        <taxon>Dyadobacter</taxon>
    </lineage>
</organism>
<sequence length="271" mass="31249">MAKKKRVPIPDDIAAEILFISDRTCCVCNIRGKQVQIHHVDEDPSNNTLGNLSVLCFECHDQTMIKGGFGRKLEANQIFKYRNDWHERVRNRKAKADEIASIQTVTGSTETVIVNVINEEDYLNYKTYDDPNLLKDYLDKILIVHNAQLTIARTKWDTGVTMTMNQGNYDMVDFYEEVLIELSTFYPKGHFNNLTPKKYFSELISSRFLWNRLVLEPHGVGTGGTIVSTMTGGSVMNDLKHMIVDMVNSLLFPYEIDEQIDLDKWRDEWLT</sequence>
<dbReference type="Proteomes" id="UP000245880">
    <property type="component" value="Unassembled WGS sequence"/>
</dbReference>
<accession>A0A316A5K8</accession>
<proteinExistence type="predicted"/>
<evidence type="ECO:0000313" key="3">
    <source>
        <dbReference type="Proteomes" id="UP000245880"/>
    </source>
</evidence>
<name>A0A316A5K8_9BACT</name>
<dbReference type="OrthoDB" id="8440659at2"/>
<dbReference type="RefSeq" id="WP_146202339.1">
    <property type="nucleotide sequence ID" value="NZ_QGDT01000029.1"/>
</dbReference>
<evidence type="ECO:0000313" key="2">
    <source>
        <dbReference type="EMBL" id="PWJ52975.1"/>
    </source>
</evidence>
<protein>
    <recommendedName>
        <fullName evidence="1">HNH nuclease domain-containing protein</fullName>
    </recommendedName>
</protein>
<evidence type="ECO:0000259" key="1">
    <source>
        <dbReference type="SMART" id="SM00507"/>
    </source>
</evidence>
<keyword evidence="3" id="KW-1185">Reference proteome</keyword>
<dbReference type="SMART" id="SM00507">
    <property type="entry name" value="HNHc"/>
    <property type="match status" value="1"/>
</dbReference>
<dbReference type="InterPro" id="IPR003615">
    <property type="entry name" value="HNH_nuc"/>
</dbReference>
<dbReference type="EMBL" id="QGDT01000029">
    <property type="protein sequence ID" value="PWJ52975.1"/>
    <property type="molecule type" value="Genomic_DNA"/>
</dbReference>
<feature type="domain" description="HNH nuclease" evidence="1">
    <location>
        <begin position="13"/>
        <end position="61"/>
    </location>
</feature>
<dbReference type="CDD" id="cd00085">
    <property type="entry name" value="HNHc"/>
    <property type="match status" value="1"/>
</dbReference>
<dbReference type="AlphaFoldDB" id="A0A316A5K8"/>
<reference evidence="2 3" key="1">
    <citation type="submission" date="2018-03" db="EMBL/GenBank/DDBJ databases">
        <title>Genomic Encyclopedia of Archaeal and Bacterial Type Strains, Phase II (KMG-II): from individual species to whole genera.</title>
        <authorList>
            <person name="Goeker M."/>
        </authorList>
    </citation>
    <scope>NUCLEOTIDE SEQUENCE [LARGE SCALE GENOMIC DNA]</scope>
    <source>
        <strain evidence="2 3">DSM 100346</strain>
    </source>
</reference>
<comment type="caution">
    <text evidence="2">The sequence shown here is derived from an EMBL/GenBank/DDBJ whole genome shotgun (WGS) entry which is preliminary data.</text>
</comment>